<dbReference type="InterPro" id="IPR001623">
    <property type="entry name" value="DnaJ_domain"/>
</dbReference>
<feature type="region of interest" description="Disordered" evidence="1">
    <location>
        <begin position="259"/>
        <end position="288"/>
    </location>
</feature>
<evidence type="ECO:0000256" key="2">
    <source>
        <dbReference type="SAM" id="Phobius"/>
    </source>
</evidence>
<dbReference type="InterPro" id="IPR036869">
    <property type="entry name" value="J_dom_sf"/>
</dbReference>
<feature type="region of interest" description="Disordered" evidence="1">
    <location>
        <begin position="187"/>
        <end position="237"/>
    </location>
</feature>
<feature type="domain" description="J" evidence="3">
    <location>
        <begin position="237"/>
        <end position="288"/>
    </location>
</feature>
<dbReference type="Gene3D" id="1.10.287.110">
    <property type="entry name" value="DnaJ domain"/>
    <property type="match status" value="1"/>
</dbReference>
<feature type="transmembrane region" description="Helical" evidence="2">
    <location>
        <begin position="99"/>
        <end position="119"/>
    </location>
</feature>
<organism evidence="4 5">
    <name type="scientific">Methylocystis iwaonis</name>
    <dbReference type="NCBI Taxonomy" id="2885079"/>
    <lineage>
        <taxon>Bacteria</taxon>
        <taxon>Pseudomonadati</taxon>
        <taxon>Pseudomonadota</taxon>
        <taxon>Alphaproteobacteria</taxon>
        <taxon>Hyphomicrobiales</taxon>
        <taxon>Methylocystaceae</taxon>
        <taxon>Methylocystis</taxon>
    </lineage>
</organism>
<keyword evidence="2" id="KW-1133">Transmembrane helix</keyword>
<dbReference type="Proteomes" id="UP001317629">
    <property type="component" value="Chromosome"/>
</dbReference>
<dbReference type="EMBL" id="AP027142">
    <property type="protein sequence ID" value="BDV34959.1"/>
    <property type="molecule type" value="Genomic_DNA"/>
</dbReference>
<keyword evidence="5" id="KW-1185">Reference proteome</keyword>
<dbReference type="CDD" id="cd06257">
    <property type="entry name" value="DnaJ"/>
    <property type="match status" value="1"/>
</dbReference>
<reference evidence="4 5" key="1">
    <citation type="journal article" date="2023" name="Int. J. Syst. Evol. Microbiol.">
        <title>Methylocystis iwaonis sp. nov., a type II methane-oxidizing bacterium from surface soil of a rice paddy field in Japan, and emended description of the genus Methylocystis (ex Whittenbury et al. 1970) Bowman et al. 1993.</title>
        <authorList>
            <person name="Kaise H."/>
            <person name="Sawadogo J.B."/>
            <person name="Alam M.S."/>
            <person name="Ueno C."/>
            <person name="Dianou D."/>
            <person name="Shinjo R."/>
            <person name="Asakawa S."/>
        </authorList>
    </citation>
    <scope>NUCLEOTIDE SEQUENCE [LARGE SCALE GENOMIC DNA]</scope>
    <source>
        <strain evidence="4 5">SS37A-Re</strain>
    </source>
</reference>
<evidence type="ECO:0000313" key="5">
    <source>
        <dbReference type="Proteomes" id="UP001317629"/>
    </source>
</evidence>
<feature type="transmembrane region" description="Helical" evidence="2">
    <location>
        <begin position="63"/>
        <end position="87"/>
    </location>
</feature>
<dbReference type="SMART" id="SM00271">
    <property type="entry name" value="DnaJ"/>
    <property type="match status" value="1"/>
</dbReference>
<gene>
    <name evidence="4" type="ORF">SS37A_24880</name>
</gene>
<evidence type="ECO:0000259" key="3">
    <source>
        <dbReference type="PROSITE" id="PS50076"/>
    </source>
</evidence>
<keyword evidence="2" id="KW-0472">Membrane</keyword>
<feature type="transmembrane region" description="Helical" evidence="2">
    <location>
        <begin position="139"/>
        <end position="165"/>
    </location>
</feature>
<dbReference type="RefSeq" id="WP_281928252.1">
    <property type="nucleotide sequence ID" value="NZ_AP027142.1"/>
</dbReference>
<keyword evidence="2" id="KW-0812">Transmembrane</keyword>
<name>A0ABM8EAE3_9HYPH</name>
<proteinExistence type="predicted"/>
<evidence type="ECO:0000256" key="1">
    <source>
        <dbReference type="SAM" id="MobiDB-lite"/>
    </source>
</evidence>
<sequence length="288" mass="30703">MLAPALTVALAVVCLTLLGVLALYTSQPGEMATLPANEEALRRYAEQGYFPLMAAANAAERRALATLAGLQTFGGLFAMLMSFVYGCRRGYANPRPRGWSNAFWASTVVGLALATWIFPEVSAQKLDYLLTSLAANGRSAQLSPVVVLLERGGAVAMLVAFFLLLGHDLGYRLREALEDFGLVEAHEAARRAPSSKPDPSAHSRRRDSAGGPETETNFGAREASSPPPSAPSSAEVKARLILGVGSNASKREIERAYRAQMKRAHPDHGGSVERASALNAARDVLLGR</sequence>
<evidence type="ECO:0000313" key="4">
    <source>
        <dbReference type="EMBL" id="BDV34959.1"/>
    </source>
</evidence>
<protein>
    <recommendedName>
        <fullName evidence="3">J domain-containing protein</fullName>
    </recommendedName>
</protein>
<dbReference type="SUPFAM" id="SSF46565">
    <property type="entry name" value="Chaperone J-domain"/>
    <property type="match status" value="1"/>
</dbReference>
<dbReference type="PROSITE" id="PS50076">
    <property type="entry name" value="DNAJ_2"/>
    <property type="match status" value="1"/>
</dbReference>
<accession>A0ABM8EAE3</accession>